<dbReference type="InterPro" id="IPR004864">
    <property type="entry name" value="LEA_2"/>
</dbReference>
<dbReference type="InterPro" id="IPR044839">
    <property type="entry name" value="NDR1-like"/>
</dbReference>
<proteinExistence type="predicted"/>
<accession>A0A7S4SMJ1</accession>
<protein>
    <recommendedName>
        <fullName evidence="5">Late embryogenesis abundant protein LEA-2 subgroup domain-containing protein</fullName>
    </recommendedName>
</protein>
<evidence type="ECO:0000313" key="6">
    <source>
        <dbReference type="EMBL" id="CAE4650372.1"/>
    </source>
</evidence>
<dbReference type="SUPFAM" id="SSF117070">
    <property type="entry name" value="LEA14-like"/>
    <property type="match status" value="1"/>
</dbReference>
<dbReference type="AlphaFoldDB" id="A0A7S4SMJ1"/>
<sequence length="245" mass="26650">MCCRRYTPSCSRTKTLKFLGLDDDDDAPTFTNILVDEGTGRRTESSGCSSTQRCLCCCSVMIALSLNLAAAALLVPREPSWQVSDLRLRSLTPPSPGGSPADLRLEFAATVSVRNPNIIGATTLPSRFSVYYQDTEISSSALEEMAIDAQSSESMDVTVPVAGVPGPLAQAMMEDIADRQGVFATETRLSVVTRLPLLKVFSKHFFTYEVESMTKCTLTSDVQHLPEFRARKCSTSSSAHYVPSD</sequence>
<comment type="subcellular location">
    <subcellularLocation>
        <location evidence="1">Membrane</location>
        <topology evidence="1">Single-pass membrane protein</topology>
    </subcellularLocation>
</comment>
<organism evidence="6">
    <name type="scientific">Alexandrium monilatum</name>
    <dbReference type="NCBI Taxonomy" id="311494"/>
    <lineage>
        <taxon>Eukaryota</taxon>
        <taxon>Sar</taxon>
        <taxon>Alveolata</taxon>
        <taxon>Dinophyceae</taxon>
        <taxon>Gonyaulacales</taxon>
        <taxon>Pyrocystaceae</taxon>
        <taxon>Alexandrium</taxon>
    </lineage>
</organism>
<keyword evidence="3" id="KW-1133">Transmembrane helix</keyword>
<gene>
    <name evidence="6" type="ORF">AMON00008_LOCUS52622</name>
</gene>
<evidence type="ECO:0000256" key="4">
    <source>
        <dbReference type="ARBA" id="ARBA00023136"/>
    </source>
</evidence>
<keyword evidence="2" id="KW-0812">Transmembrane</keyword>
<evidence type="ECO:0000256" key="3">
    <source>
        <dbReference type="ARBA" id="ARBA00022989"/>
    </source>
</evidence>
<dbReference type="PANTHER" id="PTHR31234">
    <property type="entry name" value="LATE EMBRYOGENESIS ABUNDANT (LEA) HYDROXYPROLINE-RICH GLYCOPROTEIN FAMILY"/>
    <property type="match status" value="1"/>
</dbReference>
<dbReference type="GO" id="GO:0016020">
    <property type="term" value="C:membrane"/>
    <property type="evidence" value="ECO:0007669"/>
    <property type="project" value="UniProtKB-SubCell"/>
</dbReference>
<evidence type="ECO:0000256" key="2">
    <source>
        <dbReference type="ARBA" id="ARBA00022692"/>
    </source>
</evidence>
<evidence type="ECO:0000259" key="5">
    <source>
        <dbReference type="Pfam" id="PF03168"/>
    </source>
</evidence>
<keyword evidence="4" id="KW-0472">Membrane</keyword>
<dbReference type="Gene3D" id="2.60.40.1820">
    <property type="match status" value="1"/>
</dbReference>
<dbReference type="Pfam" id="PF03168">
    <property type="entry name" value="LEA_2"/>
    <property type="match status" value="1"/>
</dbReference>
<name>A0A7S4SMJ1_9DINO</name>
<feature type="domain" description="Late embryogenesis abundant protein LEA-2 subgroup" evidence="5">
    <location>
        <begin position="110"/>
        <end position="183"/>
    </location>
</feature>
<dbReference type="PANTHER" id="PTHR31234:SF2">
    <property type="entry name" value="OS05G0199100 PROTEIN"/>
    <property type="match status" value="1"/>
</dbReference>
<dbReference type="GO" id="GO:0098542">
    <property type="term" value="P:defense response to other organism"/>
    <property type="evidence" value="ECO:0007669"/>
    <property type="project" value="InterPro"/>
</dbReference>
<evidence type="ECO:0000256" key="1">
    <source>
        <dbReference type="ARBA" id="ARBA00004167"/>
    </source>
</evidence>
<dbReference type="EMBL" id="HBNR01074115">
    <property type="protein sequence ID" value="CAE4650372.1"/>
    <property type="molecule type" value="Transcribed_RNA"/>
</dbReference>
<reference evidence="6" key="1">
    <citation type="submission" date="2021-01" db="EMBL/GenBank/DDBJ databases">
        <authorList>
            <person name="Corre E."/>
            <person name="Pelletier E."/>
            <person name="Niang G."/>
            <person name="Scheremetjew M."/>
            <person name="Finn R."/>
            <person name="Kale V."/>
            <person name="Holt S."/>
            <person name="Cochrane G."/>
            <person name="Meng A."/>
            <person name="Brown T."/>
            <person name="Cohen L."/>
        </authorList>
    </citation>
    <scope>NUCLEOTIDE SEQUENCE</scope>
    <source>
        <strain evidence="6">CCMP3105</strain>
    </source>
</reference>